<accession>A0A8D0NGG7</accession>
<evidence type="ECO:0000313" key="2">
    <source>
        <dbReference type="Ensembl" id="ENSSSCP00015017896.1"/>
    </source>
</evidence>
<evidence type="ECO:0000313" key="3">
    <source>
        <dbReference type="Proteomes" id="UP000694726"/>
    </source>
</evidence>
<evidence type="ECO:0000256" key="1">
    <source>
        <dbReference type="SAM" id="MobiDB-lite"/>
    </source>
</evidence>
<dbReference type="Proteomes" id="UP000694726">
    <property type="component" value="Unplaced"/>
</dbReference>
<sequence length="147" mass="16664">MQDLSCVFDQHQSSWQCQILNPLSKVRPDSMSLSGIHRSRQTKTPAHERTDELYSTSGSGESEEDNARAKKEKDIGPMSLPKEKLAQSQKKIAQLIKGKMVKQKLTTGIINKPKNWKWVVTAEVRESRYPFLRAKQGLGNQELRASV</sequence>
<organism evidence="2 3">
    <name type="scientific">Sus scrofa</name>
    <name type="common">Pig</name>
    <dbReference type="NCBI Taxonomy" id="9823"/>
    <lineage>
        <taxon>Eukaryota</taxon>
        <taxon>Metazoa</taxon>
        <taxon>Chordata</taxon>
        <taxon>Craniata</taxon>
        <taxon>Vertebrata</taxon>
        <taxon>Euteleostomi</taxon>
        <taxon>Mammalia</taxon>
        <taxon>Eutheria</taxon>
        <taxon>Laurasiatheria</taxon>
        <taxon>Artiodactyla</taxon>
        <taxon>Suina</taxon>
        <taxon>Suidae</taxon>
        <taxon>Sus</taxon>
    </lineage>
</organism>
<reference evidence="2" key="1">
    <citation type="submission" date="2025-08" db="UniProtKB">
        <authorList>
            <consortium name="Ensembl"/>
        </authorList>
    </citation>
    <scope>IDENTIFICATION</scope>
</reference>
<feature type="region of interest" description="Disordered" evidence="1">
    <location>
        <begin position="30"/>
        <end position="86"/>
    </location>
</feature>
<dbReference type="Ensembl" id="ENSSSCT00015045155.1">
    <property type="protein sequence ID" value="ENSSSCP00015017896.1"/>
    <property type="gene ID" value="ENSSSCG00015034045.1"/>
</dbReference>
<feature type="compositionally biased region" description="Basic and acidic residues" evidence="1">
    <location>
        <begin position="65"/>
        <end position="85"/>
    </location>
</feature>
<proteinExistence type="predicted"/>
<dbReference type="AlphaFoldDB" id="A0A8D0NGG7"/>
<protein>
    <submittedName>
        <fullName evidence="2">Uncharacterized protein</fullName>
    </submittedName>
</protein>
<name>A0A8D0NGG7_PIG</name>